<organism evidence="5 6">
    <name type="scientific">Mycena venus</name>
    <dbReference type="NCBI Taxonomy" id="2733690"/>
    <lineage>
        <taxon>Eukaryota</taxon>
        <taxon>Fungi</taxon>
        <taxon>Dikarya</taxon>
        <taxon>Basidiomycota</taxon>
        <taxon>Agaricomycotina</taxon>
        <taxon>Agaricomycetes</taxon>
        <taxon>Agaricomycetidae</taxon>
        <taxon>Agaricales</taxon>
        <taxon>Marasmiineae</taxon>
        <taxon>Mycenaceae</taxon>
        <taxon>Mycena</taxon>
    </lineage>
</organism>
<name>A0A8H6Z0U1_9AGAR</name>
<dbReference type="PROSITE" id="PS50297">
    <property type="entry name" value="ANK_REP_REGION"/>
    <property type="match status" value="7"/>
</dbReference>
<dbReference type="SMART" id="SM00248">
    <property type="entry name" value="ANK"/>
    <property type="match status" value="10"/>
</dbReference>
<evidence type="ECO:0000256" key="1">
    <source>
        <dbReference type="ARBA" id="ARBA00022737"/>
    </source>
</evidence>
<dbReference type="PROSITE" id="PS50088">
    <property type="entry name" value="ANK_REPEAT"/>
    <property type="match status" value="8"/>
</dbReference>
<feature type="repeat" description="ANK" evidence="2">
    <location>
        <begin position="533"/>
        <end position="565"/>
    </location>
</feature>
<evidence type="ECO:0000256" key="2">
    <source>
        <dbReference type="PROSITE-ProRule" id="PRU00023"/>
    </source>
</evidence>
<dbReference type="InterPro" id="IPR027417">
    <property type="entry name" value="P-loop_NTPase"/>
</dbReference>
<dbReference type="Pfam" id="PF00023">
    <property type="entry name" value="Ank"/>
    <property type="match status" value="1"/>
</dbReference>
<dbReference type="SUPFAM" id="SSF52540">
    <property type="entry name" value="P-loop containing nucleoside triphosphate hydrolases"/>
    <property type="match status" value="1"/>
</dbReference>
<feature type="repeat" description="ANK" evidence="2">
    <location>
        <begin position="764"/>
        <end position="796"/>
    </location>
</feature>
<feature type="repeat" description="ANK" evidence="2">
    <location>
        <begin position="599"/>
        <end position="631"/>
    </location>
</feature>
<keyword evidence="6" id="KW-1185">Reference proteome</keyword>
<dbReference type="Gene3D" id="3.40.50.300">
    <property type="entry name" value="P-loop containing nucleotide triphosphate hydrolases"/>
    <property type="match status" value="1"/>
</dbReference>
<gene>
    <name evidence="5" type="ORF">MVEN_00155900</name>
</gene>
<feature type="repeat" description="ANK" evidence="2">
    <location>
        <begin position="731"/>
        <end position="763"/>
    </location>
</feature>
<dbReference type="Pfam" id="PF24883">
    <property type="entry name" value="NPHP3_N"/>
    <property type="match status" value="1"/>
</dbReference>
<dbReference type="Gene3D" id="1.25.40.20">
    <property type="entry name" value="Ankyrin repeat-containing domain"/>
    <property type="match status" value="2"/>
</dbReference>
<feature type="repeat" description="ANK" evidence="2">
    <location>
        <begin position="698"/>
        <end position="730"/>
    </location>
</feature>
<feature type="repeat" description="ANK" evidence="2">
    <location>
        <begin position="665"/>
        <end position="697"/>
    </location>
</feature>
<dbReference type="InterPro" id="IPR056884">
    <property type="entry name" value="NPHP3-like_N"/>
</dbReference>
<feature type="domain" description="Nephrocystin 3-like N-terminal" evidence="4">
    <location>
        <begin position="157"/>
        <end position="316"/>
    </location>
</feature>
<dbReference type="Pfam" id="PF12796">
    <property type="entry name" value="Ank_2"/>
    <property type="match status" value="3"/>
</dbReference>
<dbReference type="EMBL" id="JACAZI010000002">
    <property type="protein sequence ID" value="KAF7368344.1"/>
    <property type="molecule type" value="Genomic_DNA"/>
</dbReference>
<evidence type="ECO:0008006" key="7">
    <source>
        <dbReference type="Google" id="ProtNLM"/>
    </source>
</evidence>
<evidence type="ECO:0000313" key="6">
    <source>
        <dbReference type="Proteomes" id="UP000620124"/>
    </source>
</evidence>
<dbReference type="PANTHER" id="PTHR10039:SF15">
    <property type="entry name" value="NACHT DOMAIN-CONTAINING PROTEIN"/>
    <property type="match status" value="1"/>
</dbReference>
<dbReference type="Proteomes" id="UP000620124">
    <property type="component" value="Unassembled WGS sequence"/>
</dbReference>
<sequence>MAEAIGTVASILQLVDTVLRAREYLKDFRDAPKGQQKLFSELQSLRLLFAELFKRLEANPSSEALQQILGKKKETAGYLEELERIKVLINVWLTMGIWDLSQNHISSQDEILKSINEAVREEKDHISAEKRNTILDWLSPLNFLQRQVDIFSALQPGTGEWLLVDTQFQEWKTGSGEYLWCRGMPGAGKTVLVSLVVNYLEVEAQNNNIGLACIYLNHKETEIQSLPNLLGALWKQLVLGKPIPATMHRLYDYHQERRTRPSLEEFRKAFEFAISQYFKVYFIIDALDEYPEHARHLFLEYLGTLGPKVHIMMTSRPHLDLGAIFSGLLMVEIQATKEDIYRYLATQIKNSPRLSKHIQTRPELLDEIQSKIVANCQGMFLLAKLHIESLTTKNTIKAVREALQHLPKDLKDTYNEAIERINLQSGEDRKLGLLALTWVANAKRLLSTAELQEALAIEPDSTSLDTDNIVDINIILAVCAGLIIVDETVSLVRLVHYTAQDYLDSIQLDRFPMAHTEILIVGHLLAEGADAEARDMALHAASYYGHGSMVCLLIAHGADVNGQGGYYGTALQAACRTGQEMVVQILLENGANVNAQGGHLGSALQAASFNGHKALVQLLIDNGADINIQGGFFGNALQAASFKEHEGIVYLLIDNGADVNKQGGHFGNALQAASYKGTEQVIRLLIQKGADVNAKGGQYNNALHAASSGGHEPAVCLLLENGADVNAQGGYYGNALQAASYKGHTPVVHLLIQKGVNVNSLGKEYGYALQAASYKGHKPVVLLLIENGADVNAQGGEYGNALQAAANNGSQQVVQLLLDNGADVNAVGGEYETALQAALAMDHSAVVQILIDNGAYSTFLPAL</sequence>
<protein>
    <recommendedName>
        <fullName evidence="7">NACHT domain-containing protein</fullName>
    </recommendedName>
</protein>
<keyword evidence="2" id="KW-0040">ANK repeat</keyword>
<evidence type="ECO:0000313" key="5">
    <source>
        <dbReference type="EMBL" id="KAF7368344.1"/>
    </source>
</evidence>
<reference evidence="5" key="1">
    <citation type="submission" date="2020-05" db="EMBL/GenBank/DDBJ databases">
        <title>Mycena genomes resolve the evolution of fungal bioluminescence.</title>
        <authorList>
            <person name="Tsai I.J."/>
        </authorList>
    </citation>
    <scope>NUCLEOTIDE SEQUENCE</scope>
    <source>
        <strain evidence="5">CCC161011</strain>
    </source>
</reference>
<feature type="domain" description="GPI inositol-deacylase winged helix" evidence="3">
    <location>
        <begin position="429"/>
        <end position="505"/>
    </location>
</feature>
<dbReference type="InterPro" id="IPR036770">
    <property type="entry name" value="Ankyrin_rpt-contain_sf"/>
</dbReference>
<dbReference type="Pfam" id="PF22939">
    <property type="entry name" value="WHD_GPIID"/>
    <property type="match status" value="1"/>
</dbReference>
<evidence type="ECO:0000259" key="3">
    <source>
        <dbReference type="Pfam" id="PF22939"/>
    </source>
</evidence>
<dbReference type="InterPro" id="IPR002110">
    <property type="entry name" value="Ankyrin_rpt"/>
</dbReference>
<dbReference type="InterPro" id="IPR054471">
    <property type="entry name" value="GPIID_WHD"/>
</dbReference>
<evidence type="ECO:0000259" key="4">
    <source>
        <dbReference type="Pfam" id="PF24883"/>
    </source>
</evidence>
<dbReference type="OrthoDB" id="7464126at2759"/>
<dbReference type="SUPFAM" id="SSF48403">
    <property type="entry name" value="Ankyrin repeat"/>
    <property type="match status" value="1"/>
</dbReference>
<accession>A0A8H6Z0U1</accession>
<feature type="repeat" description="ANK" evidence="2">
    <location>
        <begin position="797"/>
        <end position="829"/>
    </location>
</feature>
<keyword evidence="1" id="KW-0677">Repeat</keyword>
<dbReference type="PANTHER" id="PTHR10039">
    <property type="entry name" value="AMELOGENIN"/>
    <property type="match status" value="1"/>
</dbReference>
<proteinExistence type="predicted"/>
<dbReference type="AlphaFoldDB" id="A0A8H6Z0U1"/>
<comment type="caution">
    <text evidence="5">The sequence shown here is derived from an EMBL/GenBank/DDBJ whole genome shotgun (WGS) entry which is preliminary data.</text>
</comment>
<feature type="repeat" description="ANK" evidence="2">
    <location>
        <begin position="566"/>
        <end position="598"/>
    </location>
</feature>